<keyword evidence="6" id="KW-0175">Coiled coil</keyword>
<dbReference type="AlphaFoldDB" id="A0A2S9YE21"/>
<feature type="coiled-coil region" evidence="6">
    <location>
        <begin position="164"/>
        <end position="191"/>
    </location>
</feature>
<dbReference type="SUPFAM" id="SSF140478">
    <property type="entry name" value="LemA-like"/>
    <property type="match status" value="1"/>
</dbReference>
<comment type="caution">
    <text evidence="7">The sequence shown here is derived from an EMBL/GenBank/DDBJ whole genome shotgun (WGS) entry which is preliminary data.</text>
</comment>
<comment type="subcellular location">
    <subcellularLocation>
        <location evidence="1">Membrane</location>
        <topology evidence="1">Single-pass membrane protein</topology>
    </subcellularLocation>
</comment>
<evidence type="ECO:0000256" key="6">
    <source>
        <dbReference type="SAM" id="Coils"/>
    </source>
</evidence>
<dbReference type="GO" id="GO:0016020">
    <property type="term" value="C:membrane"/>
    <property type="evidence" value="ECO:0007669"/>
    <property type="project" value="UniProtKB-SubCell"/>
</dbReference>
<dbReference type="InterPro" id="IPR007156">
    <property type="entry name" value="MamQ_LemA"/>
</dbReference>
<gene>
    <name evidence="7" type="ORF">ENSA5_16760</name>
</gene>
<dbReference type="InterPro" id="IPR023353">
    <property type="entry name" value="LemA-like_dom_sf"/>
</dbReference>
<dbReference type="EMBL" id="PVNK01000091">
    <property type="protein sequence ID" value="PRQ03368.1"/>
    <property type="molecule type" value="Genomic_DNA"/>
</dbReference>
<keyword evidence="8" id="KW-1185">Reference proteome</keyword>
<evidence type="ECO:0000256" key="5">
    <source>
        <dbReference type="ARBA" id="ARBA00023136"/>
    </source>
</evidence>
<keyword evidence="4" id="KW-1133">Transmembrane helix</keyword>
<evidence type="ECO:0000256" key="3">
    <source>
        <dbReference type="ARBA" id="ARBA00022692"/>
    </source>
</evidence>
<keyword evidence="3" id="KW-0812">Transmembrane</keyword>
<evidence type="ECO:0000256" key="4">
    <source>
        <dbReference type="ARBA" id="ARBA00022989"/>
    </source>
</evidence>
<sequence length="233" mass="25974">MLHPESLEQLGEDLVMLARMTEDALPPPLSRLLRHHPALRLWAAVMALVLVLLPSCSKYDQLVSDYQGTEEAWANVQAQLQRRYDLIPNLVETVKASAAHEQETLAAVISARSKATSIQLSAEDLSDPEKMKQLQAAEGELNSALSRLMMVQESYPDLKANAAFKDLQVQLEGTENRILRSREEYNKAVRQYNTTLMQVKGSAVNKLTGKPFEPRVYFEAGAAAQGEPPKVEF</sequence>
<reference evidence="7 8" key="1">
    <citation type="submission" date="2018-03" db="EMBL/GenBank/DDBJ databases">
        <title>Draft Genome Sequences of the Obligatory Marine Myxobacteria Enhygromyxa salina SWB005.</title>
        <authorList>
            <person name="Poehlein A."/>
            <person name="Moghaddam J.A."/>
            <person name="Harms H."/>
            <person name="Alanjari M."/>
            <person name="Koenig G.M."/>
            <person name="Daniel R."/>
            <person name="Schaeberle T.F."/>
        </authorList>
    </citation>
    <scope>NUCLEOTIDE SEQUENCE [LARGE SCALE GENOMIC DNA]</scope>
    <source>
        <strain evidence="7 8">SWB005</strain>
    </source>
</reference>
<comment type="similarity">
    <text evidence="2">Belongs to the LemA family.</text>
</comment>
<evidence type="ECO:0000256" key="1">
    <source>
        <dbReference type="ARBA" id="ARBA00004167"/>
    </source>
</evidence>
<dbReference type="Gene3D" id="1.20.1440.20">
    <property type="entry name" value="LemA-like domain"/>
    <property type="match status" value="1"/>
</dbReference>
<evidence type="ECO:0000256" key="2">
    <source>
        <dbReference type="ARBA" id="ARBA00008854"/>
    </source>
</evidence>
<proteinExistence type="inferred from homology"/>
<dbReference type="Pfam" id="PF04011">
    <property type="entry name" value="LemA"/>
    <property type="match status" value="1"/>
</dbReference>
<name>A0A2S9YE21_9BACT</name>
<dbReference type="PANTHER" id="PTHR34478">
    <property type="entry name" value="PROTEIN LEMA"/>
    <property type="match status" value="1"/>
</dbReference>
<dbReference type="PANTHER" id="PTHR34478:SF2">
    <property type="entry name" value="MEMBRANE PROTEIN"/>
    <property type="match status" value="1"/>
</dbReference>
<accession>A0A2S9YE21</accession>
<organism evidence="7 8">
    <name type="scientific">Enhygromyxa salina</name>
    <dbReference type="NCBI Taxonomy" id="215803"/>
    <lineage>
        <taxon>Bacteria</taxon>
        <taxon>Pseudomonadati</taxon>
        <taxon>Myxococcota</taxon>
        <taxon>Polyangia</taxon>
        <taxon>Nannocystales</taxon>
        <taxon>Nannocystaceae</taxon>
        <taxon>Enhygromyxa</taxon>
    </lineage>
</organism>
<keyword evidence="5" id="KW-0472">Membrane</keyword>
<dbReference type="Proteomes" id="UP000237968">
    <property type="component" value="Unassembled WGS sequence"/>
</dbReference>
<evidence type="ECO:0000313" key="7">
    <source>
        <dbReference type="EMBL" id="PRQ03368.1"/>
    </source>
</evidence>
<evidence type="ECO:0000313" key="8">
    <source>
        <dbReference type="Proteomes" id="UP000237968"/>
    </source>
</evidence>
<protein>
    <submittedName>
        <fullName evidence="7">LemA family protein</fullName>
    </submittedName>
</protein>